<comment type="caution">
    <text evidence="2">The sequence shown here is derived from an EMBL/GenBank/DDBJ whole genome shotgun (WGS) entry which is preliminary data.</text>
</comment>
<feature type="domain" description="VWFA" evidence="1">
    <location>
        <begin position="194"/>
        <end position="375"/>
    </location>
</feature>
<name>A0A0T5Z257_9GAMM</name>
<protein>
    <submittedName>
        <fullName evidence="2">Secreted protein containing bacterial Ig-like domain and vWFA domain</fullName>
    </submittedName>
</protein>
<dbReference type="OrthoDB" id="9805121at2"/>
<dbReference type="Gene3D" id="3.40.50.410">
    <property type="entry name" value="von Willebrand factor, type A domain"/>
    <property type="match status" value="1"/>
</dbReference>
<dbReference type="PANTHER" id="PTHR10579">
    <property type="entry name" value="CALCIUM-ACTIVATED CHLORIDE CHANNEL REGULATOR"/>
    <property type="match status" value="1"/>
</dbReference>
<keyword evidence="3" id="KW-1185">Reference proteome</keyword>
<dbReference type="Proteomes" id="UP000051634">
    <property type="component" value="Unassembled WGS sequence"/>
</dbReference>
<dbReference type="SUPFAM" id="SSF53300">
    <property type="entry name" value="vWA-like"/>
    <property type="match status" value="1"/>
</dbReference>
<dbReference type="Pfam" id="PF00092">
    <property type="entry name" value="VWA"/>
    <property type="match status" value="1"/>
</dbReference>
<evidence type="ECO:0000259" key="1">
    <source>
        <dbReference type="PROSITE" id="PS50234"/>
    </source>
</evidence>
<evidence type="ECO:0000313" key="3">
    <source>
        <dbReference type="Proteomes" id="UP000051634"/>
    </source>
</evidence>
<reference evidence="2 3" key="1">
    <citation type="submission" date="2015-11" db="EMBL/GenBank/DDBJ databases">
        <title>The genome of Candidatus Endoriftia persephone in Ridgeia piscesae and population structure of the North Eastern Pacific vestimentiferan symbionts.</title>
        <authorList>
            <person name="Perez M."/>
            <person name="Juniper K.S."/>
        </authorList>
    </citation>
    <scope>NUCLEOTIDE SEQUENCE [LARGE SCALE GENOMIC DNA]</scope>
    <source>
        <strain evidence="2">Ind11</strain>
    </source>
</reference>
<accession>A0A0T5Z257</accession>
<dbReference type="RefSeq" id="WP_060528688.1">
    <property type="nucleotide sequence ID" value="NZ_KQ557164.1"/>
</dbReference>
<dbReference type="InterPro" id="IPR002035">
    <property type="entry name" value="VWF_A"/>
</dbReference>
<dbReference type="CDD" id="cd01465">
    <property type="entry name" value="vWA_subgroup"/>
    <property type="match status" value="1"/>
</dbReference>
<proteinExistence type="predicted"/>
<dbReference type="InterPro" id="IPR022156">
    <property type="entry name" value="Uncharacterised_YfbK_N"/>
</dbReference>
<dbReference type="InterPro" id="IPR051266">
    <property type="entry name" value="CLCR"/>
</dbReference>
<dbReference type="PANTHER" id="PTHR10579:SF43">
    <property type="entry name" value="ZINC FINGER (C3HC4-TYPE RING FINGER) FAMILY PROTEIN"/>
    <property type="match status" value="1"/>
</dbReference>
<dbReference type="EMBL" id="LDXT01000038">
    <property type="protein sequence ID" value="KRT56590.1"/>
    <property type="molecule type" value="Genomic_DNA"/>
</dbReference>
<dbReference type="PROSITE" id="PS51257">
    <property type="entry name" value="PROKAR_LIPOPROTEIN"/>
    <property type="match status" value="1"/>
</dbReference>
<dbReference type="PATRIC" id="fig|54398.3.peg.3129"/>
<dbReference type="Pfam" id="PF12034">
    <property type="entry name" value="YfbK_C"/>
    <property type="match status" value="1"/>
</dbReference>
<gene>
    <name evidence="2" type="ORF">Ga0074115_1591</name>
</gene>
<organism evidence="2 3">
    <name type="scientific">endosymbiont of Ridgeia piscesae</name>
    <dbReference type="NCBI Taxonomy" id="54398"/>
    <lineage>
        <taxon>Bacteria</taxon>
        <taxon>Pseudomonadati</taxon>
        <taxon>Pseudomonadota</taxon>
        <taxon>Gammaproteobacteria</taxon>
        <taxon>sulfur-oxidizing symbionts</taxon>
    </lineage>
</organism>
<dbReference type="PROSITE" id="PS50234">
    <property type="entry name" value="VWFA"/>
    <property type="match status" value="1"/>
</dbReference>
<dbReference type="AlphaFoldDB" id="A0A0T5Z257"/>
<dbReference type="SMART" id="SM00327">
    <property type="entry name" value="VWA"/>
    <property type="match status" value="1"/>
</dbReference>
<evidence type="ECO:0000313" key="2">
    <source>
        <dbReference type="EMBL" id="KRT56590.1"/>
    </source>
</evidence>
<sequence>MKLKPIVAVFSLSLLAACTIHNSERASRPQSTAVHPSLVAMEEVTADQPQQPVPDPAKRRYEMKLMAQPVAGINASIRPPSEPLDRENYAHFKDNPLKRAAEFPVSTFSIDVDSASYANLRRILNEGRLPPMDAVRVEEMINYFNYEDVAAEQRDTPFGITTEIAANPWNPETKLLRIGIKAWQPRQSEMPPANLVFLVDVSGSMHSPDKLPLLKRSLRLLSRSLDADDRVSLVVYAGASGVVLEPTPGNQRATIEQALQQLSAGGSTNGGAGIRLAYAKAREAFIEGGINRAILATDGDFNVGTVNHQALIDLIKQQRQAGIALTTLGFGGGNYNDHLMEQLADQGDGNYAYIDSLMEARKVLVRELGATLQTVAKDVKIQIEFNPEHVTVYRLVGYENRLLAREDFNNDKVDAGEIGAGHSISALYEISLSGSTGQRIEPLRYAQGQVKSAGKSDELAFLKLRFKHPGETESELIETPILASQIVQDLSSSSDDFRFAAAVAAFGQSLHGGKYLKDMGYDEMIELARGARGNDPDGERAEFVRLLGLARDLSPMKPQANFEQTATVP</sequence>
<dbReference type="InterPro" id="IPR021908">
    <property type="entry name" value="YfbK_C"/>
</dbReference>
<dbReference type="Pfam" id="PF12450">
    <property type="entry name" value="vWF_A"/>
    <property type="match status" value="1"/>
</dbReference>
<dbReference type="InterPro" id="IPR036465">
    <property type="entry name" value="vWFA_dom_sf"/>
</dbReference>